<reference evidence="2" key="1">
    <citation type="submission" date="2016-03" db="EMBL/GenBank/DDBJ databases">
        <title>Draft genome sequence of Rosellinia necatrix.</title>
        <authorList>
            <person name="Kanematsu S."/>
        </authorList>
    </citation>
    <scope>NUCLEOTIDE SEQUENCE [LARGE SCALE GENOMIC DNA]</scope>
    <source>
        <strain evidence="2">W97</strain>
    </source>
</reference>
<organism evidence="2">
    <name type="scientific">Rosellinia necatrix</name>
    <name type="common">White root-rot fungus</name>
    <dbReference type="NCBI Taxonomy" id="77044"/>
    <lineage>
        <taxon>Eukaryota</taxon>
        <taxon>Fungi</taxon>
        <taxon>Dikarya</taxon>
        <taxon>Ascomycota</taxon>
        <taxon>Pezizomycotina</taxon>
        <taxon>Sordariomycetes</taxon>
        <taxon>Xylariomycetidae</taxon>
        <taxon>Xylariales</taxon>
        <taxon>Xylariaceae</taxon>
        <taxon>Rosellinia</taxon>
    </lineage>
</organism>
<dbReference type="Proteomes" id="UP000054516">
    <property type="component" value="Unassembled WGS sequence"/>
</dbReference>
<feature type="compositionally biased region" description="Basic and acidic residues" evidence="1">
    <location>
        <begin position="58"/>
        <end position="68"/>
    </location>
</feature>
<evidence type="ECO:0000313" key="3">
    <source>
        <dbReference type="Proteomes" id="UP000054516"/>
    </source>
</evidence>
<sequence>MPAGSQLLYRLLQHHDTDYLKPIFITTALLKELTMAVNNGTPSHGRTPKKKHATSDASNHRPLPDGKKRAFRPQFPSEEQHMPNEQYIPEPLMHKSHHQPEGTIQRGHM</sequence>
<dbReference type="AlphaFoldDB" id="A0A1S8AA97"/>
<accession>A0A1S8AA97</accession>
<evidence type="ECO:0000256" key="1">
    <source>
        <dbReference type="SAM" id="MobiDB-lite"/>
    </source>
</evidence>
<gene>
    <name evidence="2" type="ORF">SAMD00023353_4000490</name>
</gene>
<evidence type="ECO:0000313" key="2">
    <source>
        <dbReference type="EMBL" id="GAW26630.1"/>
    </source>
</evidence>
<protein>
    <submittedName>
        <fullName evidence="2">Uncharacterized protein</fullName>
    </submittedName>
</protein>
<proteinExistence type="predicted"/>
<keyword evidence="3" id="KW-1185">Reference proteome</keyword>
<name>A0A1S8AA97_ROSNE</name>
<dbReference type="EMBL" id="DF977485">
    <property type="protein sequence ID" value="GAW26630.1"/>
    <property type="molecule type" value="Genomic_DNA"/>
</dbReference>
<feature type="region of interest" description="Disordered" evidence="1">
    <location>
        <begin position="38"/>
        <end position="109"/>
    </location>
</feature>